<feature type="compositionally biased region" description="Acidic residues" evidence="1">
    <location>
        <begin position="121"/>
        <end position="131"/>
    </location>
</feature>
<proteinExistence type="predicted"/>
<feature type="compositionally biased region" description="Low complexity" evidence="1">
    <location>
        <begin position="475"/>
        <end position="489"/>
    </location>
</feature>
<gene>
    <name evidence="2" type="ORF">GALMADRAFT_159340</name>
</gene>
<accession>A0A067SNB3</accession>
<keyword evidence="3" id="KW-1185">Reference proteome</keyword>
<feature type="region of interest" description="Disordered" evidence="1">
    <location>
        <begin position="431"/>
        <end position="491"/>
    </location>
</feature>
<evidence type="ECO:0008006" key="4">
    <source>
        <dbReference type="Google" id="ProtNLM"/>
    </source>
</evidence>
<feature type="region of interest" description="Disordered" evidence="1">
    <location>
        <begin position="121"/>
        <end position="168"/>
    </location>
</feature>
<dbReference type="EMBL" id="KL142392">
    <property type="protein sequence ID" value="KDR71497.1"/>
    <property type="molecule type" value="Genomic_DNA"/>
</dbReference>
<protein>
    <recommendedName>
        <fullName evidence="4">J domain-containing protein</fullName>
    </recommendedName>
</protein>
<feature type="compositionally biased region" description="Polar residues" evidence="1">
    <location>
        <begin position="135"/>
        <end position="147"/>
    </location>
</feature>
<organism evidence="2 3">
    <name type="scientific">Galerina marginata (strain CBS 339.88)</name>
    <dbReference type="NCBI Taxonomy" id="685588"/>
    <lineage>
        <taxon>Eukaryota</taxon>
        <taxon>Fungi</taxon>
        <taxon>Dikarya</taxon>
        <taxon>Basidiomycota</taxon>
        <taxon>Agaricomycotina</taxon>
        <taxon>Agaricomycetes</taxon>
        <taxon>Agaricomycetidae</taxon>
        <taxon>Agaricales</taxon>
        <taxon>Agaricineae</taxon>
        <taxon>Strophariaceae</taxon>
        <taxon>Galerina</taxon>
    </lineage>
</organism>
<dbReference type="Proteomes" id="UP000027222">
    <property type="component" value="Unassembled WGS sequence"/>
</dbReference>
<name>A0A067SNB3_GALM3</name>
<feature type="compositionally biased region" description="Polar residues" evidence="1">
    <location>
        <begin position="577"/>
        <end position="590"/>
    </location>
</feature>
<evidence type="ECO:0000313" key="2">
    <source>
        <dbReference type="EMBL" id="KDR71497.1"/>
    </source>
</evidence>
<evidence type="ECO:0000256" key="1">
    <source>
        <dbReference type="SAM" id="MobiDB-lite"/>
    </source>
</evidence>
<feature type="compositionally biased region" description="Low complexity" evidence="1">
    <location>
        <begin position="455"/>
        <end position="468"/>
    </location>
</feature>
<evidence type="ECO:0000313" key="3">
    <source>
        <dbReference type="Proteomes" id="UP000027222"/>
    </source>
</evidence>
<dbReference type="OrthoDB" id="3067341at2759"/>
<feature type="compositionally biased region" description="Basic and acidic residues" evidence="1">
    <location>
        <begin position="149"/>
        <end position="165"/>
    </location>
</feature>
<dbReference type="HOGENOM" id="CLU_397422_0_0_1"/>
<reference evidence="3" key="1">
    <citation type="journal article" date="2014" name="Proc. Natl. Acad. Sci. U.S.A.">
        <title>Extensive sampling of basidiomycete genomes demonstrates inadequacy of the white-rot/brown-rot paradigm for wood decay fungi.</title>
        <authorList>
            <person name="Riley R."/>
            <person name="Salamov A.A."/>
            <person name="Brown D.W."/>
            <person name="Nagy L.G."/>
            <person name="Floudas D."/>
            <person name="Held B.W."/>
            <person name="Levasseur A."/>
            <person name="Lombard V."/>
            <person name="Morin E."/>
            <person name="Otillar R."/>
            <person name="Lindquist E.A."/>
            <person name="Sun H."/>
            <person name="LaButti K.M."/>
            <person name="Schmutz J."/>
            <person name="Jabbour D."/>
            <person name="Luo H."/>
            <person name="Baker S.E."/>
            <person name="Pisabarro A.G."/>
            <person name="Walton J.D."/>
            <person name="Blanchette R.A."/>
            <person name="Henrissat B."/>
            <person name="Martin F."/>
            <person name="Cullen D."/>
            <person name="Hibbett D.S."/>
            <person name="Grigoriev I.V."/>
        </authorList>
    </citation>
    <scope>NUCLEOTIDE SEQUENCE [LARGE SCALE GENOMIC DNA]</scope>
    <source>
        <strain evidence="3">CBS 339.88</strain>
    </source>
</reference>
<dbReference type="AlphaFoldDB" id="A0A067SNB3"/>
<sequence length="693" mass="78046">MEYYASVELDVTSSSATIQTTIGSAFQCVPIIAAKFTGGLIENWRLLLRIDGEKGQRGLLRIFKNAPEVTIQHIKDAMIDNRIPKYKNTIFILLPEGQSDLPIDAEFFGRHSKLENLDIADQDGEQNDGDDERNSQIYKPSNPTSSLPHDVEERESANNDNHKSNLDSGNTGSSSIFLLYRLSFNLRADGEKTFEWWPAQVSGPYIAVHSALTTLVAKLDRAMASPTMSMLQIASIDSGSNEFKKSFTHNFRLGPHGLHPVTVFLHRVYAYLSSTDSLDSGFRISCIETVERVAFPMLELLLHFRSAQFRGEYDPPGFCEFQNVLKHGHALLGEADVTDRLRILGMNLLTSDPLDVKVALVDDFGSYDSASGMTNNKLLTGVHGLHGLLQMVEHFLDDFPLNDPRYEDYFKLFRNLSTALTRKVINFKKSHSKKKAGSSAHSSTMETSEAEMGPGSRTRSTRSSTSGSDVYSAPSDSNSTTSECSSDSFSVHEYTPNADEYAKFGSKSRKRPAQWVDVSDSDDYLPTMEEEFLRRARRPRTEYPKTEARREYTSREPPREPPRPKPRPRPRAKAGPSRQSRPSGTSSTNCPEPVTDIFDRLSTISDEGAFFRTILTHYPHPNPNPAQRTHWCITKSSEFYAKYQSEKSRLHALLLQYHPDRNSQESEGWKERCNELSKVLNDRAEKLKVRTTG</sequence>
<feature type="compositionally biased region" description="Basic and acidic residues" evidence="1">
    <location>
        <begin position="536"/>
        <end position="563"/>
    </location>
</feature>
<feature type="region of interest" description="Disordered" evidence="1">
    <location>
        <begin position="536"/>
        <end position="595"/>
    </location>
</feature>